<dbReference type="InterPro" id="IPR000835">
    <property type="entry name" value="HTH_MarR-typ"/>
</dbReference>
<dbReference type="InterPro" id="IPR043129">
    <property type="entry name" value="ATPase_NBD"/>
</dbReference>
<dbReference type="GO" id="GO:0003700">
    <property type="term" value="F:DNA-binding transcription factor activity"/>
    <property type="evidence" value="ECO:0007669"/>
    <property type="project" value="InterPro"/>
</dbReference>
<dbReference type="Proteomes" id="UP000324326">
    <property type="component" value="Unassembled WGS sequence"/>
</dbReference>
<protein>
    <submittedName>
        <fullName evidence="5">ROK family transcriptional regulator</fullName>
    </submittedName>
</protein>
<dbReference type="InterPro" id="IPR049874">
    <property type="entry name" value="ROK_cs"/>
</dbReference>
<dbReference type="AlphaFoldDB" id="A0A5M8RF89"/>
<name>A0A5M8RF89_9BACI</name>
<evidence type="ECO:0000259" key="4">
    <source>
        <dbReference type="Pfam" id="PF12802"/>
    </source>
</evidence>
<evidence type="ECO:0000256" key="2">
    <source>
        <dbReference type="ARBA" id="ARBA00006479"/>
    </source>
</evidence>
<dbReference type="InterPro" id="IPR000600">
    <property type="entry name" value="ROK"/>
</dbReference>
<dbReference type="Gene3D" id="1.10.10.10">
    <property type="entry name" value="Winged helix-like DNA-binding domain superfamily/Winged helix DNA-binding domain"/>
    <property type="match status" value="1"/>
</dbReference>
<comment type="similarity">
    <text evidence="2">Belongs to the ROK (NagC/XylR) family.</text>
</comment>
<evidence type="ECO:0000313" key="5">
    <source>
        <dbReference type="EMBL" id="KAA6447245.1"/>
    </source>
</evidence>
<organism evidence="5 6">
    <name type="scientific">Bacillus swezeyi</name>
    <dbReference type="NCBI Taxonomy" id="1925020"/>
    <lineage>
        <taxon>Bacteria</taxon>
        <taxon>Bacillati</taxon>
        <taxon>Bacillota</taxon>
        <taxon>Bacilli</taxon>
        <taxon>Bacillales</taxon>
        <taxon>Bacillaceae</taxon>
        <taxon>Bacillus</taxon>
    </lineage>
</organism>
<dbReference type="CDD" id="cd24076">
    <property type="entry name" value="ASKHA_ATPase_ROK_BsXylR-like"/>
    <property type="match status" value="1"/>
</dbReference>
<feature type="domain" description="HTH marR-type" evidence="4">
    <location>
        <begin position="16"/>
        <end position="57"/>
    </location>
</feature>
<dbReference type="InterPro" id="IPR036388">
    <property type="entry name" value="WH-like_DNA-bd_sf"/>
</dbReference>
<dbReference type="Pfam" id="PF00480">
    <property type="entry name" value="ROK"/>
    <property type="match status" value="1"/>
</dbReference>
<dbReference type="PANTHER" id="PTHR18964">
    <property type="entry name" value="ROK (REPRESSOR, ORF, KINASE) FAMILY"/>
    <property type="match status" value="1"/>
</dbReference>
<dbReference type="PROSITE" id="PS01125">
    <property type="entry name" value="ROK"/>
    <property type="match status" value="1"/>
</dbReference>
<dbReference type="EMBL" id="QSND01000006">
    <property type="protein sequence ID" value="KAA6447245.1"/>
    <property type="molecule type" value="Genomic_DNA"/>
</dbReference>
<dbReference type="SUPFAM" id="SSF46785">
    <property type="entry name" value="Winged helix' DNA-binding domain"/>
    <property type="match status" value="1"/>
</dbReference>
<reference evidence="5 6" key="1">
    <citation type="submission" date="2018-08" db="EMBL/GenBank/DDBJ databases">
        <title>Bacillus phenotypic plasticity.</title>
        <authorList>
            <person name="Hurtado E."/>
        </authorList>
    </citation>
    <scope>NUCLEOTIDE SEQUENCE [LARGE SCALE GENOMIC DNA]</scope>
    <source>
        <strain evidence="5 6">427</strain>
    </source>
</reference>
<evidence type="ECO:0000256" key="3">
    <source>
        <dbReference type="ARBA" id="ARBA00022629"/>
    </source>
</evidence>
<accession>A0A5M8RF89</accession>
<dbReference type="GO" id="GO:0042732">
    <property type="term" value="P:D-xylose metabolic process"/>
    <property type="evidence" value="ECO:0007669"/>
    <property type="project" value="UniProtKB-KW"/>
</dbReference>
<evidence type="ECO:0000313" key="6">
    <source>
        <dbReference type="Proteomes" id="UP000324326"/>
    </source>
</evidence>
<keyword evidence="3" id="KW-0859">Xylose metabolism</keyword>
<dbReference type="Gene3D" id="3.30.420.40">
    <property type="match status" value="2"/>
</dbReference>
<dbReference type="PANTHER" id="PTHR18964:SF149">
    <property type="entry name" value="BIFUNCTIONAL UDP-N-ACETYLGLUCOSAMINE 2-EPIMERASE_N-ACETYLMANNOSAMINE KINASE"/>
    <property type="match status" value="1"/>
</dbReference>
<dbReference type="RefSeq" id="WP_148959035.1">
    <property type="nucleotide sequence ID" value="NZ_QSND01000006.1"/>
</dbReference>
<proteinExistence type="inferred from homology"/>
<dbReference type="SUPFAM" id="SSF53067">
    <property type="entry name" value="Actin-like ATPase domain"/>
    <property type="match status" value="1"/>
</dbReference>
<keyword evidence="3" id="KW-0119">Carbohydrate metabolism</keyword>
<dbReference type="InterPro" id="IPR036390">
    <property type="entry name" value="WH_DNA-bd_sf"/>
</dbReference>
<sequence length="390" mass="41569">MQRGTFQLMKSVNKSIILNKIRTAEPISRAQIAKETRITPPTVSSIVKELIDQGLVKESTLGNSSGGRKPTMLHINTGAFYVIGVDAGPETVECILTDLAGGIFQRTSSLLEKPLTNDKFMAVLKENIDTILSHSSVDQEKIIGIGIAMHGVVDAETGTSLIAPILNLTNIPIKEALEREFNLTVKVENDARAMALGESWFGGHGDVDSMAAVNIGRGVGAGIVISGKLYHGAQGIAGELGHMIIDMNGEICECGNRGCLQTLVSGPAIAERGRTQLKERADGLTAQDLFEMAQSGNQTCIDLFHETGSIIGIGLTNFIHLVNPSKMVLGGGVMKGEKLMMPAIMETIQKKALTAEARQTEVAVTRLGEEATLLGAVSLLLTELFDPVLK</sequence>
<dbReference type="Pfam" id="PF12802">
    <property type="entry name" value="MarR_2"/>
    <property type="match status" value="1"/>
</dbReference>
<comment type="caution">
    <text evidence="5">The sequence shown here is derived from an EMBL/GenBank/DDBJ whole genome shotgun (WGS) entry which is preliminary data.</text>
</comment>
<dbReference type="STRING" id="1925020.BTA30_05080"/>
<comment type="function">
    <text evidence="1">Transcriptional repressor of xylose-utilizing enzymes.</text>
</comment>
<gene>
    <name evidence="5" type="ORF">DX927_22125</name>
</gene>
<evidence type="ECO:0000256" key="1">
    <source>
        <dbReference type="ARBA" id="ARBA00002486"/>
    </source>
</evidence>